<reference evidence="2" key="1">
    <citation type="submission" date="2021-02" db="EMBL/GenBank/DDBJ databases">
        <authorList>
            <person name="Dougan E. K."/>
            <person name="Rhodes N."/>
            <person name="Thang M."/>
            <person name="Chan C."/>
        </authorList>
    </citation>
    <scope>NUCLEOTIDE SEQUENCE</scope>
</reference>
<organism evidence="2 3">
    <name type="scientific">Polarella glacialis</name>
    <name type="common">Dinoflagellate</name>
    <dbReference type="NCBI Taxonomy" id="89957"/>
    <lineage>
        <taxon>Eukaryota</taxon>
        <taxon>Sar</taxon>
        <taxon>Alveolata</taxon>
        <taxon>Dinophyceae</taxon>
        <taxon>Suessiales</taxon>
        <taxon>Suessiaceae</taxon>
        <taxon>Polarella</taxon>
    </lineage>
</organism>
<dbReference type="PANTHER" id="PTHR46007">
    <property type="entry name" value="MEDIATOR OF RNA POLYMERASE II TRANSCRIPTION SUBUNIT 12"/>
    <property type="match status" value="1"/>
</dbReference>
<dbReference type="GO" id="GO:0045944">
    <property type="term" value="P:positive regulation of transcription by RNA polymerase II"/>
    <property type="evidence" value="ECO:0007669"/>
    <property type="project" value="TreeGrafter"/>
</dbReference>
<feature type="compositionally biased region" description="Low complexity" evidence="1">
    <location>
        <begin position="461"/>
        <end position="508"/>
    </location>
</feature>
<feature type="non-terminal residue" evidence="2">
    <location>
        <position position="508"/>
    </location>
</feature>
<feature type="non-terminal residue" evidence="2">
    <location>
        <position position="1"/>
    </location>
</feature>
<accession>A0A813JBM0</accession>
<evidence type="ECO:0000313" key="2">
    <source>
        <dbReference type="EMBL" id="CAE8673062.1"/>
    </source>
</evidence>
<dbReference type="PANTHER" id="PTHR46007:SF12">
    <property type="entry name" value="C2H2-TYPE DOMAIN-CONTAINING PROTEIN-RELATED"/>
    <property type="match status" value="1"/>
</dbReference>
<dbReference type="GO" id="GO:0003713">
    <property type="term" value="F:transcription coactivator activity"/>
    <property type="evidence" value="ECO:0007669"/>
    <property type="project" value="TreeGrafter"/>
</dbReference>
<dbReference type="InterPro" id="IPR051647">
    <property type="entry name" value="Mediator_comp_sub12"/>
</dbReference>
<feature type="region of interest" description="Disordered" evidence="1">
    <location>
        <begin position="1"/>
        <end position="78"/>
    </location>
</feature>
<dbReference type="Proteomes" id="UP000626109">
    <property type="component" value="Unassembled WGS sequence"/>
</dbReference>
<evidence type="ECO:0000256" key="1">
    <source>
        <dbReference type="SAM" id="MobiDB-lite"/>
    </source>
</evidence>
<feature type="compositionally biased region" description="Low complexity" evidence="1">
    <location>
        <begin position="48"/>
        <end position="68"/>
    </location>
</feature>
<sequence length="508" mass="54422">HEHEQQQQLRQQHLLHQRQQFQQHQHQQQQRPAVAEHFYQQQQRHRFLQQQHQHQQQHQLQQQQQQHHPCGPSSAPSAACRGAAEAEKECHGLAAERYGQEFFAVPPVEKQSEFPTNCMDAAALSPGGASRSPSAARCGAAEAETECPALTAERYGQYFFAEPPVENQSGFPTSCPGVATISPGGTSSGLSAAGCEAAEAARHNDTTLARENPGTEFSPEPSGDNHSKLAAGPYVSAMAPSGACSAPAAAGSEGTETERRSIPVLSAERPGAEFFPQPSVQKCPGFLTGQFAQILGLSTRPELTGKVGRLLEFNKGTGRWRLLLDKGEHIRIKPEVMMHCEGPQESSLAGATQGFDMASSSAIVPSSGPVDIAVEGAGAYLKMSAQFGSLIDNCLLCHVAIWCACDTDSCYCLNCTLHEDKDCNYEVTQDDAKSTSDQGDELQRLLGYCGATQYFDIASTNDNSDNSNDNSNNNNAGKKYNSNNNNANDNDGQPGGPAAADPGSTAPP</sequence>
<feature type="compositionally biased region" description="Low complexity" evidence="1">
    <location>
        <begin position="1"/>
        <end position="31"/>
    </location>
</feature>
<feature type="region of interest" description="Disordered" evidence="1">
    <location>
        <begin position="460"/>
        <end position="508"/>
    </location>
</feature>
<dbReference type="AlphaFoldDB" id="A0A813JBM0"/>
<name>A0A813JBM0_POLGL</name>
<comment type="caution">
    <text evidence="2">The sequence shown here is derived from an EMBL/GenBank/DDBJ whole genome shotgun (WGS) entry which is preliminary data.</text>
</comment>
<protein>
    <submittedName>
        <fullName evidence="2">Uncharacterized protein</fullName>
    </submittedName>
</protein>
<feature type="region of interest" description="Disordered" evidence="1">
    <location>
        <begin position="205"/>
        <end position="225"/>
    </location>
</feature>
<dbReference type="EMBL" id="CAJNNW010024537">
    <property type="protein sequence ID" value="CAE8673062.1"/>
    <property type="molecule type" value="Genomic_DNA"/>
</dbReference>
<gene>
    <name evidence="2" type="ORF">PGLA2088_LOCUS18355</name>
</gene>
<proteinExistence type="predicted"/>
<dbReference type="GO" id="GO:0016592">
    <property type="term" value="C:mediator complex"/>
    <property type="evidence" value="ECO:0007669"/>
    <property type="project" value="TreeGrafter"/>
</dbReference>
<evidence type="ECO:0000313" key="3">
    <source>
        <dbReference type="Proteomes" id="UP000626109"/>
    </source>
</evidence>